<dbReference type="CDD" id="cd01428">
    <property type="entry name" value="ADK"/>
    <property type="match status" value="1"/>
</dbReference>
<gene>
    <name evidence="8" type="ORF">CSSPTR1EN2_LOCUS22526</name>
</gene>
<evidence type="ECO:0000256" key="5">
    <source>
        <dbReference type="ARBA" id="ARBA00022741"/>
    </source>
</evidence>
<dbReference type="EMBL" id="OZ019900">
    <property type="protein sequence ID" value="CAK9235056.1"/>
    <property type="molecule type" value="Genomic_DNA"/>
</dbReference>
<dbReference type="SUPFAM" id="SSF52540">
    <property type="entry name" value="P-loop containing nucleoside triphosphate hydrolases"/>
    <property type="match status" value="1"/>
</dbReference>
<evidence type="ECO:0000256" key="6">
    <source>
        <dbReference type="ARBA" id="ARBA00022777"/>
    </source>
</evidence>
<reference evidence="8" key="1">
    <citation type="submission" date="2024-02" db="EMBL/GenBank/DDBJ databases">
        <authorList>
            <consortium name="ELIXIR-Norway"/>
            <consortium name="Elixir Norway"/>
        </authorList>
    </citation>
    <scope>NUCLEOTIDE SEQUENCE</scope>
</reference>
<organism evidence="8 9">
    <name type="scientific">Sphagnum troendelagicum</name>
    <dbReference type="NCBI Taxonomy" id="128251"/>
    <lineage>
        <taxon>Eukaryota</taxon>
        <taxon>Viridiplantae</taxon>
        <taxon>Streptophyta</taxon>
        <taxon>Embryophyta</taxon>
        <taxon>Bryophyta</taxon>
        <taxon>Sphagnophytina</taxon>
        <taxon>Sphagnopsida</taxon>
        <taxon>Sphagnales</taxon>
        <taxon>Sphagnaceae</taxon>
        <taxon>Sphagnum</taxon>
    </lineage>
</organism>
<keyword evidence="6 7" id="KW-0418">Kinase</keyword>
<evidence type="ECO:0000313" key="9">
    <source>
        <dbReference type="Proteomes" id="UP001497512"/>
    </source>
</evidence>
<dbReference type="HAMAP" id="MF_00235">
    <property type="entry name" value="Adenylate_kinase_Adk"/>
    <property type="match status" value="1"/>
</dbReference>
<accession>A0ABP0V129</accession>
<comment type="similarity">
    <text evidence="2 7">Belongs to the adenylate kinase family.</text>
</comment>
<evidence type="ECO:0000256" key="1">
    <source>
        <dbReference type="ARBA" id="ARBA00000582"/>
    </source>
</evidence>
<dbReference type="NCBIfam" id="TIGR01351">
    <property type="entry name" value="adk"/>
    <property type="match status" value="1"/>
</dbReference>
<dbReference type="InterPro" id="IPR027417">
    <property type="entry name" value="P-loop_NTPase"/>
</dbReference>
<name>A0ABP0V129_9BRYO</name>
<sequence>MAVMSCRSMVTYKGGGRMALRACGLFGAREMGSVAASMETLVQQGWRVGEEGGGGGGGGGGRRVVVVERQEEGGGGRGVQWVFLGCPGVGKGTYASRLAKLLQVPHIAMGDLVRQELSQTSSMAKQLATLMSQGQLLPDDIIIRLLSKRLENNMASSQSGFILDGFPRTVHQAEMLEEVADIDLVVNLKLREDALIAKCLGRRICSQCGGNFNLARLEMEESNSAPRIFMPPLLPPPSCASKMTTRADDTEEVVRTRLRIYYEESKPVEDFYRGYGKLLDFEVSGGIPETWPRLLAALNVDEKHTNHDSSHKMAA</sequence>
<evidence type="ECO:0000256" key="2">
    <source>
        <dbReference type="ARBA" id="ARBA00007220"/>
    </source>
</evidence>
<dbReference type="InterPro" id="IPR006259">
    <property type="entry name" value="Adenyl_kin_sub"/>
</dbReference>
<dbReference type="PANTHER" id="PTHR23359">
    <property type="entry name" value="NUCLEOTIDE KINASE"/>
    <property type="match status" value="1"/>
</dbReference>
<dbReference type="InterPro" id="IPR033690">
    <property type="entry name" value="Adenylat_kinase_CS"/>
</dbReference>
<keyword evidence="4 7" id="KW-0808">Transferase</keyword>
<dbReference type="PRINTS" id="PR00094">
    <property type="entry name" value="ADENYLTKNASE"/>
</dbReference>
<dbReference type="Pfam" id="PF00406">
    <property type="entry name" value="ADK"/>
    <property type="match status" value="1"/>
</dbReference>
<dbReference type="InterPro" id="IPR000850">
    <property type="entry name" value="Adenylat/UMP-CMP_kin"/>
</dbReference>
<proteinExistence type="inferred from homology"/>
<comment type="catalytic activity">
    <reaction evidence="1">
        <text>AMP + ATP = 2 ADP</text>
        <dbReference type="Rhea" id="RHEA:12973"/>
        <dbReference type="ChEBI" id="CHEBI:30616"/>
        <dbReference type="ChEBI" id="CHEBI:456215"/>
        <dbReference type="ChEBI" id="CHEBI:456216"/>
        <dbReference type="EC" id="2.7.4.3"/>
    </reaction>
</comment>
<evidence type="ECO:0000256" key="3">
    <source>
        <dbReference type="ARBA" id="ARBA00012955"/>
    </source>
</evidence>
<dbReference type="EC" id="2.7.4.3" evidence="3"/>
<dbReference type="Proteomes" id="UP001497512">
    <property type="component" value="Chromosome 8"/>
</dbReference>
<evidence type="ECO:0000313" key="8">
    <source>
        <dbReference type="EMBL" id="CAK9235056.1"/>
    </source>
</evidence>
<evidence type="ECO:0000256" key="4">
    <source>
        <dbReference type="ARBA" id="ARBA00022679"/>
    </source>
</evidence>
<keyword evidence="5" id="KW-0547">Nucleotide-binding</keyword>
<dbReference type="Gene3D" id="3.40.50.300">
    <property type="entry name" value="P-loop containing nucleotide triphosphate hydrolases"/>
    <property type="match status" value="1"/>
</dbReference>
<dbReference type="PROSITE" id="PS00113">
    <property type="entry name" value="ADENYLATE_KINASE"/>
    <property type="match status" value="1"/>
</dbReference>
<keyword evidence="9" id="KW-1185">Reference proteome</keyword>
<protein>
    <recommendedName>
        <fullName evidence="3">adenylate kinase</fullName>
        <ecNumber evidence="3">2.7.4.3</ecNumber>
    </recommendedName>
</protein>
<evidence type="ECO:0000256" key="7">
    <source>
        <dbReference type="RuleBase" id="RU003330"/>
    </source>
</evidence>